<evidence type="ECO:0000313" key="3">
    <source>
        <dbReference type="Proteomes" id="UP000749040"/>
    </source>
</evidence>
<dbReference type="Proteomes" id="UP000749040">
    <property type="component" value="Unassembled WGS sequence"/>
</dbReference>
<comment type="caution">
    <text evidence="2">The sequence shown here is derived from an EMBL/GenBank/DDBJ whole genome shotgun (WGS) entry which is preliminary data.</text>
</comment>
<organism evidence="2 3">
    <name type="scientific">Actinacidiphila acididurans</name>
    <dbReference type="NCBI Taxonomy" id="2784346"/>
    <lineage>
        <taxon>Bacteria</taxon>
        <taxon>Bacillati</taxon>
        <taxon>Actinomycetota</taxon>
        <taxon>Actinomycetes</taxon>
        <taxon>Kitasatosporales</taxon>
        <taxon>Streptomycetaceae</taxon>
        <taxon>Actinacidiphila</taxon>
    </lineage>
</organism>
<evidence type="ECO:0000256" key="1">
    <source>
        <dbReference type="SAM" id="MobiDB-lite"/>
    </source>
</evidence>
<sequence>MPSPDYQSLPDVVVGRHPDLGIVATSPKHLAADALLKGAGFRPVSGRPDLYALADQGHDGNDRASRAVAALREAHYKVDADDALAPWQTSRAGGSPDQPPRIDPDIAFAEHPELGIVAATSDLCTVRGRQLLEEHGWRQHPSLDIHTLPPAIGRREALDNVAHAVLAMHRTGLQVAAQPTLARDVSKRHATEPSTTARLAQGVQPTSFGLPGKPPAAAPAPSPVDPRIAFSRSR</sequence>
<feature type="compositionally biased region" description="Polar residues" evidence="1">
    <location>
        <begin position="192"/>
        <end position="207"/>
    </location>
</feature>
<keyword evidence="3" id="KW-1185">Reference proteome</keyword>
<proteinExistence type="predicted"/>
<feature type="compositionally biased region" description="Pro residues" evidence="1">
    <location>
        <begin position="212"/>
        <end position="224"/>
    </location>
</feature>
<dbReference type="EMBL" id="JADKYB010000015">
    <property type="protein sequence ID" value="MBM9508002.1"/>
    <property type="molecule type" value="Genomic_DNA"/>
</dbReference>
<name>A0ABS2TY42_9ACTN</name>
<feature type="region of interest" description="Disordered" evidence="1">
    <location>
        <begin position="179"/>
        <end position="234"/>
    </location>
</feature>
<protein>
    <submittedName>
        <fullName evidence="2">Uncharacterized protein</fullName>
    </submittedName>
</protein>
<dbReference type="RefSeq" id="WP_205359868.1">
    <property type="nucleotide sequence ID" value="NZ_JADKYB010000015.1"/>
</dbReference>
<reference evidence="2 3" key="1">
    <citation type="submission" date="2021-01" db="EMBL/GenBank/DDBJ databases">
        <title>Streptomyces acididurans sp. nov., isolated from a peat swamp forest soil.</title>
        <authorList>
            <person name="Chantavorakit T."/>
            <person name="Duangmal K."/>
        </authorList>
    </citation>
    <scope>NUCLEOTIDE SEQUENCE [LARGE SCALE GENOMIC DNA]</scope>
    <source>
        <strain evidence="2 3">KK5PA1</strain>
    </source>
</reference>
<evidence type="ECO:0000313" key="2">
    <source>
        <dbReference type="EMBL" id="MBM9508002.1"/>
    </source>
</evidence>
<gene>
    <name evidence="2" type="ORF">ITX44_26320</name>
</gene>
<accession>A0ABS2TY42</accession>